<keyword evidence="9 14" id="KW-0540">Nuclease</keyword>
<dbReference type="KEGG" id="amyt:AMYT_2088"/>
<evidence type="ECO:0000256" key="7">
    <source>
        <dbReference type="ARBA" id="ARBA00019179"/>
    </source>
</evidence>
<dbReference type="PANTHER" id="PTHR10954">
    <property type="entry name" value="RIBONUCLEASE H2 SUBUNIT A"/>
    <property type="match status" value="1"/>
</dbReference>
<evidence type="ECO:0000256" key="8">
    <source>
        <dbReference type="ARBA" id="ARBA00022490"/>
    </source>
</evidence>
<feature type="domain" description="RNase H type-2" evidence="17">
    <location>
        <begin position="1"/>
        <end position="183"/>
    </location>
</feature>
<keyword evidence="19" id="KW-1185">Reference proteome</keyword>
<feature type="binding site" evidence="14 15">
    <location>
        <position position="93"/>
    </location>
    <ligand>
        <name>a divalent metal cation</name>
        <dbReference type="ChEBI" id="CHEBI:60240"/>
    </ligand>
</feature>
<comment type="cofactor">
    <cofactor evidence="14 15">
        <name>Mn(2+)</name>
        <dbReference type="ChEBI" id="CHEBI:29035"/>
    </cofactor>
    <cofactor evidence="14 15">
        <name>Mg(2+)</name>
        <dbReference type="ChEBI" id="CHEBI:18420"/>
    </cofactor>
    <text evidence="14 15">Manganese or magnesium. Binds 1 divalent metal ion per monomer in the absence of substrate. May bind a second metal ion after substrate binding.</text>
</comment>
<comment type="function">
    <text evidence="3 14 16">Endonuclease that specifically degrades the RNA of RNA-DNA hybrids.</text>
</comment>
<evidence type="ECO:0000256" key="1">
    <source>
        <dbReference type="ARBA" id="ARBA00000077"/>
    </source>
</evidence>
<dbReference type="GO" id="GO:0043137">
    <property type="term" value="P:DNA replication, removal of RNA primer"/>
    <property type="evidence" value="ECO:0007669"/>
    <property type="project" value="TreeGrafter"/>
</dbReference>
<comment type="subcellular location">
    <subcellularLocation>
        <location evidence="4 14">Cytoplasm</location>
    </subcellularLocation>
</comment>
<gene>
    <name evidence="14" type="primary">rnhB</name>
    <name evidence="18" type="ORF">CP985_04815</name>
</gene>
<dbReference type="Pfam" id="PF01351">
    <property type="entry name" value="RNase_HII"/>
    <property type="match status" value="1"/>
</dbReference>
<dbReference type="Gene3D" id="3.30.420.10">
    <property type="entry name" value="Ribonuclease H-like superfamily/Ribonuclease H"/>
    <property type="match status" value="1"/>
</dbReference>
<dbReference type="NCBIfam" id="NF000595">
    <property type="entry name" value="PRK00015.1-3"/>
    <property type="match status" value="1"/>
</dbReference>
<dbReference type="InterPro" id="IPR012337">
    <property type="entry name" value="RNaseH-like_sf"/>
</dbReference>
<accession>A0AAX2AHR5</accession>
<evidence type="ECO:0000256" key="10">
    <source>
        <dbReference type="ARBA" id="ARBA00022723"/>
    </source>
</evidence>
<evidence type="ECO:0000256" key="4">
    <source>
        <dbReference type="ARBA" id="ARBA00004496"/>
    </source>
</evidence>
<dbReference type="EMBL" id="NXID01000013">
    <property type="protein sequence ID" value="RXK16175.1"/>
    <property type="molecule type" value="Genomic_DNA"/>
</dbReference>
<name>A0AAX2AHR5_9BACT</name>
<dbReference type="GO" id="GO:0004523">
    <property type="term" value="F:RNA-DNA hybrid ribonuclease activity"/>
    <property type="evidence" value="ECO:0007669"/>
    <property type="project" value="UniProtKB-UniRule"/>
</dbReference>
<dbReference type="PANTHER" id="PTHR10954:SF18">
    <property type="entry name" value="RIBONUCLEASE HII"/>
    <property type="match status" value="1"/>
</dbReference>
<evidence type="ECO:0000256" key="13">
    <source>
        <dbReference type="ARBA" id="ARBA00023211"/>
    </source>
</evidence>
<dbReference type="InterPro" id="IPR022898">
    <property type="entry name" value="RNase_HII"/>
</dbReference>
<dbReference type="GO" id="GO:0005737">
    <property type="term" value="C:cytoplasm"/>
    <property type="evidence" value="ECO:0007669"/>
    <property type="project" value="UniProtKB-SubCell"/>
</dbReference>
<dbReference type="GO" id="GO:0030145">
    <property type="term" value="F:manganese ion binding"/>
    <property type="evidence" value="ECO:0007669"/>
    <property type="project" value="UniProtKB-UniRule"/>
</dbReference>
<dbReference type="GO" id="GO:0032299">
    <property type="term" value="C:ribonuclease H2 complex"/>
    <property type="evidence" value="ECO:0007669"/>
    <property type="project" value="TreeGrafter"/>
</dbReference>
<dbReference type="Proteomes" id="UP000290092">
    <property type="component" value="Unassembled WGS sequence"/>
</dbReference>
<dbReference type="RefSeq" id="WP_114842468.1">
    <property type="nucleotide sequence ID" value="NZ_CP031219.1"/>
</dbReference>
<evidence type="ECO:0000256" key="14">
    <source>
        <dbReference type="HAMAP-Rule" id="MF_00052"/>
    </source>
</evidence>
<evidence type="ECO:0000259" key="17">
    <source>
        <dbReference type="PROSITE" id="PS51975"/>
    </source>
</evidence>
<evidence type="ECO:0000256" key="11">
    <source>
        <dbReference type="ARBA" id="ARBA00022759"/>
    </source>
</evidence>
<dbReference type="GO" id="GO:0003723">
    <property type="term" value="F:RNA binding"/>
    <property type="evidence" value="ECO:0007669"/>
    <property type="project" value="UniProtKB-UniRule"/>
</dbReference>
<comment type="cofactor">
    <cofactor evidence="2">
        <name>Mg(2+)</name>
        <dbReference type="ChEBI" id="CHEBI:18420"/>
    </cofactor>
</comment>
<proteinExistence type="inferred from homology"/>
<evidence type="ECO:0000256" key="12">
    <source>
        <dbReference type="ARBA" id="ARBA00022801"/>
    </source>
</evidence>
<evidence type="ECO:0000256" key="16">
    <source>
        <dbReference type="RuleBase" id="RU003515"/>
    </source>
</evidence>
<comment type="caution">
    <text evidence="18">The sequence shown here is derived from an EMBL/GenBank/DDBJ whole genome shotgun (WGS) entry which is preliminary data.</text>
</comment>
<dbReference type="GO" id="GO:0006298">
    <property type="term" value="P:mismatch repair"/>
    <property type="evidence" value="ECO:0007669"/>
    <property type="project" value="TreeGrafter"/>
</dbReference>
<dbReference type="InterPro" id="IPR024567">
    <property type="entry name" value="RNase_HII/HIII_dom"/>
</dbReference>
<feature type="binding site" evidence="14 15">
    <location>
        <position position="7"/>
    </location>
    <ligand>
        <name>a divalent metal cation</name>
        <dbReference type="ChEBI" id="CHEBI:60240"/>
    </ligand>
</feature>
<dbReference type="HAMAP" id="MF_00052_B">
    <property type="entry name" value="RNase_HII_B"/>
    <property type="match status" value="1"/>
</dbReference>
<dbReference type="AlphaFoldDB" id="A0AAX2AHR5"/>
<evidence type="ECO:0000313" key="18">
    <source>
        <dbReference type="EMBL" id="RXK16175.1"/>
    </source>
</evidence>
<keyword evidence="11 14" id="KW-0255">Endonuclease</keyword>
<dbReference type="PROSITE" id="PS51975">
    <property type="entry name" value="RNASE_H_2"/>
    <property type="match status" value="1"/>
</dbReference>
<protein>
    <recommendedName>
        <fullName evidence="7 14">Ribonuclease HII</fullName>
        <shortName evidence="14">RNase HII</shortName>
        <ecNumber evidence="6 14">3.1.26.4</ecNumber>
    </recommendedName>
</protein>
<evidence type="ECO:0000256" key="15">
    <source>
        <dbReference type="PROSITE-ProRule" id="PRU01319"/>
    </source>
</evidence>
<dbReference type="InterPro" id="IPR036397">
    <property type="entry name" value="RNaseH_sf"/>
</dbReference>
<dbReference type="CDD" id="cd07182">
    <property type="entry name" value="RNase_HII_bacteria_HII_like"/>
    <property type="match status" value="1"/>
</dbReference>
<dbReference type="InterPro" id="IPR001352">
    <property type="entry name" value="RNase_HII/HIII"/>
</dbReference>
<comment type="similarity">
    <text evidence="5 14 16">Belongs to the RNase HII family.</text>
</comment>
<evidence type="ECO:0000256" key="5">
    <source>
        <dbReference type="ARBA" id="ARBA00007383"/>
    </source>
</evidence>
<sequence length="188" mass="21208">MLCGIDEAGRGPLAGPMVIAGVVLKKQITQLDDSKKLTQKKREELFEEIIKNSIYHIVFKSAKEIDEKGISACIKSSILEIMNNIKAEEYLMDGNTSFGILNLQHKIKADATIKEVSAASILAKVSRDKYMCEIAPKFPNYDFEKHKGYGTKAHVEKIKEFGRCREHRVSFKLKSLNEDNIGIQKSLF</sequence>
<keyword evidence="13 14" id="KW-0464">Manganese</keyword>
<organism evidence="18 19">
    <name type="scientific">Malaciobacter mytili LMG 24559</name>
    <dbReference type="NCBI Taxonomy" id="1032238"/>
    <lineage>
        <taxon>Bacteria</taxon>
        <taxon>Pseudomonadati</taxon>
        <taxon>Campylobacterota</taxon>
        <taxon>Epsilonproteobacteria</taxon>
        <taxon>Campylobacterales</taxon>
        <taxon>Arcobacteraceae</taxon>
        <taxon>Malaciobacter</taxon>
    </lineage>
</organism>
<evidence type="ECO:0000313" key="19">
    <source>
        <dbReference type="Proteomes" id="UP000290092"/>
    </source>
</evidence>
<evidence type="ECO:0000256" key="2">
    <source>
        <dbReference type="ARBA" id="ARBA00001946"/>
    </source>
</evidence>
<evidence type="ECO:0000256" key="9">
    <source>
        <dbReference type="ARBA" id="ARBA00022722"/>
    </source>
</evidence>
<keyword evidence="8 14" id="KW-0963">Cytoplasm</keyword>
<evidence type="ECO:0000256" key="6">
    <source>
        <dbReference type="ARBA" id="ARBA00012180"/>
    </source>
</evidence>
<reference evidence="18 19" key="1">
    <citation type="submission" date="2017-09" db="EMBL/GenBank/DDBJ databases">
        <title>Genomics of the genus Arcobacter.</title>
        <authorList>
            <person name="Perez-Cataluna A."/>
            <person name="Figueras M.J."/>
            <person name="Salas-Masso N."/>
        </authorList>
    </citation>
    <scope>NUCLEOTIDE SEQUENCE [LARGE SCALE GENOMIC DNA]</scope>
    <source>
        <strain evidence="18 19">CECT 7386</strain>
    </source>
</reference>
<evidence type="ECO:0000256" key="3">
    <source>
        <dbReference type="ARBA" id="ARBA00004065"/>
    </source>
</evidence>
<dbReference type="SUPFAM" id="SSF53098">
    <property type="entry name" value="Ribonuclease H-like"/>
    <property type="match status" value="1"/>
</dbReference>
<keyword evidence="12 14" id="KW-0378">Hydrolase</keyword>
<keyword evidence="10 14" id="KW-0479">Metal-binding</keyword>
<dbReference type="EC" id="3.1.26.4" evidence="6 14"/>
<comment type="catalytic activity">
    <reaction evidence="1 14 15 16">
        <text>Endonucleolytic cleavage to 5'-phosphomonoester.</text>
        <dbReference type="EC" id="3.1.26.4"/>
    </reaction>
</comment>
<feature type="binding site" evidence="14 15">
    <location>
        <position position="6"/>
    </location>
    <ligand>
        <name>a divalent metal cation</name>
        <dbReference type="ChEBI" id="CHEBI:60240"/>
    </ligand>
</feature>